<dbReference type="SUPFAM" id="SSF52402">
    <property type="entry name" value="Adenine nucleotide alpha hydrolases-like"/>
    <property type="match status" value="1"/>
</dbReference>
<dbReference type="InterPro" id="IPR001962">
    <property type="entry name" value="Asn_synthase"/>
</dbReference>
<comment type="pathway">
    <text evidence="1">Amino-acid biosynthesis; L-asparagine biosynthesis; L-asparagine from L-aspartate (L-Gln route): step 1/1.</text>
</comment>
<dbReference type="RefSeq" id="WP_254293815.1">
    <property type="nucleotide sequence ID" value="NZ_JAMLDX010000009.1"/>
</dbReference>
<evidence type="ECO:0000259" key="4">
    <source>
        <dbReference type="Pfam" id="PF00733"/>
    </source>
</evidence>
<comment type="caution">
    <text evidence="5">The sequence shown here is derived from an EMBL/GenBank/DDBJ whole genome shotgun (WGS) entry which is preliminary data.</text>
</comment>
<dbReference type="PANTHER" id="PTHR43284:SF1">
    <property type="entry name" value="ASPARAGINE SYNTHETASE"/>
    <property type="match status" value="1"/>
</dbReference>
<dbReference type="InterPro" id="IPR014729">
    <property type="entry name" value="Rossmann-like_a/b/a_fold"/>
</dbReference>
<accession>A0A9X2KLY6</accession>
<evidence type="ECO:0000313" key="6">
    <source>
        <dbReference type="Proteomes" id="UP001139451"/>
    </source>
</evidence>
<evidence type="ECO:0000313" key="5">
    <source>
        <dbReference type="EMBL" id="MCP3731320.1"/>
    </source>
</evidence>
<organism evidence="5 6">
    <name type="scientific">Sphingomonas tagetis</name>
    <dbReference type="NCBI Taxonomy" id="2949092"/>
    <lineage>
        <taxon>Bacteria</taxon>
        <taxon>Pseudomonadati</taxon>
        <taxon>Pseudomonadota</taxon>
        <taxon>Alphaproteobacteria</taxon>
        <taxon>Sphingomonadales</taxon>
        <taxon>Sphingomonadaceae</taxon>
        <taxon>Sphingomonas</taxon>
    </lineage>
</organism>
<evidence type="ECO:0000256" key="1">
    <source>
        <dbReference type="ARBA" id="ARBA00005187"/>
    </source>
</evidence>
<sequence length="579" mass="63304">MALQFLAVVERSKGKRATIEIERMAELGFTAVPTAGRLALWVNEPTQVISTGSGRAHLLGRLFTRSDRPARVTALDATFEQHSELPTILSNRFWGQYLAISQCALDSVQVYRDPSGALPCYVRETPDAIFLFSDLDLGIAAGLVDPEIDWDAMVASLLRPALRRAETVLRDLYEIPQGWVLGIGGAQYAALRQHWSPWDYVQPTGLRGADLLEALRGTVIGTVRALAGEFDRIQLCLSGGLDSSIVAAALAGTDTTCLNLVSPGPEGDERGYARLVAEHLGLELVDRDYRLDDIVVGRSSAIHLPRPVGSPGRQALDQANRRLADEVSAQAVFSGNGGDNVFCFTQSAAPIVDCLRTSGQRSRTWRTVADICELTGCSVWEALSHALRKLPRSAVRHRWPADLRFIHPDLAGAASAEEAQHSWLEAPVGALPGRAAHIAALLRPQNFSEGFPRAEPLELITPMLAQPIVELCLSIQTWQWVEGGCDRAVARRAFAGLLPKAILDRRSKGGPGAFYRQIVSQFSNEIRERLLEGQLARQNLLDRKAVEAFFAAPIDAHGDAYVRLLVLADTEAWVQARIR</sequence>
<dbReference type="EMBL" id="JAMLDX010000009">
    <property type="protein sequence ID" value="MCP3731320.1"/>
    <property type="molecule type" value="Genomic_DNA"/>
</dbReference>
<dbReference type="Proteomes" id="UP001139451">
    <property type="component" value="Unassembled WGS sequence"/>
</dbReference>
<dbReference type="InterPro" id="IPR051786">
    <property type="entry name" value="ASN_synthetase/amidase"/>
</dbReference>
<comment type="catalytic activity">
    <reaction evidence="3">
        <text>L-aspartate + L-glutamine + ATP + H2O = L-asparagine + L-glutamate + AMP + diphosphate + H(+)</text>
        <dbReference type="Rhea" id="RHEA:12228"/>
        <dbReference type="ChEBI" id="CHEBI:15377"/>
        <dbReference type="ChEBI" id="CHEBI:15378"/>
        <dbReference type="ChEBI" id="CHEBI:29985"/>
        <dbReference type="ChEBI" id="CHEBI:29991"/>
        <dbReference type="ChEBI" id="CHEBI:30616"/>
        <dbReference type="ChEBI" id="CHEBI:33019"/>
        <dbReference type="ChEBI" id="CHEBI:58048"/>
        <dbReference type="ChEBI" id="CHEBI:58359"/>
        <dbReference type="ChEBI" id="CHEBI:456215"/>
        <dbReference type="EC" id="6.3.5.4"/>
    </reaction>
</comment>
<dbReference type="Pfam" id="PF00733">
    <property type="entry name" value="Asn_synthase"/>
    <property type="match status" value="1"/>
</dbReference>
<gene>
    <name evidence="5" type="ORF">M9978_12870</name>
</gene>
<dbReference type="Gene3D" id="3.40.50.620">
    <property type="entry name" value="HUPs"/>
    <property type="match status" value="2"/>
</dbReference>
<dbReference type="GO" id="GO:0004066">
    <property type="term" value="F:asparagine synthase (glutamine-hydrolyzing) activity"/>
    <property type="evidence" value="ECO:0007669"/>
    <property type="project" value="UniProtKB-EC"/>
</dbReference>
<reference evidence="5" key="1">
    <citation type="submission" date="2022-05" db="EMBL/GenBank/DDBJ databases">
        <title>Sphingomonas sp. strain MG17 Genome sequencing and assembly.</title>
        <authorList>
            <person name="Kim I."/>
        </authorList>
    </citation>
    <scope>NUCLEOTIDE SEQUENCE</scope>
    <source>
        <strain evidence="5">MG17</strain>
    </source>
</reference>
<keyword evidence="6" id="KW-1185">Reference proteome</keyword>
<proteinExistence type="predicted"/>
<dbReference type="PANTHER" id="PTHR43284">
    <property type="entry name" value="ASPARAGINE SYNTHETASE (GLUTAMINE-HYDROLYZING)"/>
    <property type="match status" value="1"/>
</dbReference>
<dbReference type="EC" id="6.3.5.4" evidence="2"/>
<protein>
    <recommendedName>
        <fullName evidence="2">asparagine synthase (glutamine-hydrolyzing)</fullName>
        <ecNumber evidence="2">6.3.5.4</ecNumber>
    </recommendedName>
</protein>
<dbReference type="GO" id="GO:0006529">
    <property type="term" value="P:asparagine biosynthetic process"/>
    <property type="evidence" value="ECO:0007669"/>
    <property type="project" value="InterPro"/>
</dbReference>
<evidence type="ECO:0000256" key="2">
    <source>
        <dbReference type="ARBA" id="ARBA00012737"/>
    </source>
</evidence>
<feature type="domain" description="Asparagine synthetase" evidence="4">
    <location>
        <begin position="232"/>
        <end position="574"/>
    </location>
</feature>
<name>A0A9X2KLY6_9SPHN</name>
<evidence type="ECO:0000256" key="3">
    <source>
        <dbReference type="ARBA" id="ARBA00048741"/>
    </source>
</evidence>
<dbReference type="AlphaFoldDB" id="A0A9X2KLY6"/>